<dbReference type="SUPFAM" id="SSF50998">
    <property type="entry name" value="Quinoprotein alcohol dehydrogenase-like"/>
    <property type="match status" value="1"/>
</dbReference>
<evidence type="ECO:0008006" key="3">
    <source>
        <dbReference type="Google" id="ProtNLM"/>
    </source>
</evidence>
<sequence>MVSTAALTAPPALAAPREAPVAPRAVAAPSISVTGTGVSTYPAFSADVSRYGLRTGPGTGGTVQVRVSDVPASSLVTVNGRLTKPGTAVTLNGLGEGDEITVLVTADGATRHYTWVYLPAGFPLPQATTTGETGEGGVFLTLGSMLSNDAFATIVDDNGVPRFVRSLSKSNDFKLAPNGNYSVAVPTTTPGKSGDRIVELDAQFNEVASHETKGLVNTDFHDSVLLADGHVLLVGYEGVNGQIDATIQEQDADGEVVFDWTSADHFTPPQAQVSPMGDYAHINSVAPTADGNLIASFRNLSTVAKISRSTGEVLWRLGGKESDFTFVGDPYGGPCAQHTAYELASGNVLIFDNGAAARPAYAQTGQAGDFCPDPAATPPGSGAVARPQSRAVEYRLDEEAGTATMVWQHVPQGRFSIFAGSTQRLPNKNTMIGWAINGDNDFTQPVATEVDAAGDVVWSLRADGAISYRAFRHPAPDAIAPAITVPAAVKVAQDAVALPGFGCTDRGGSSLVRCTAPGLRGGYLDTRTRGTHTVAVTALDGAGNRTTRSFSYTVTRSAARTDLMVRRAGAPWRGAGVLTPKSPTTVSAKVAMGSRAKLRLALRNDGATATRLTLRSTAHKPGWRVRYTVGGRDITRAVLRGTWRTPRLAPGARATVTVVIARTSRKPARTFTVTARGTSSPVSTDRIAIKVR</sequence>
<dbReference type="PANTHER" id="PTHR35340">
    <property type="entry name" value="PQQ ENZYME REPEAT PROTEIN-RELATED"/>
    <property type="match status" value="1"/>
</dbReference>
<dbReference type="PANTHER" id="PTHR35340:SF5">
    <property type="entry name" value="ASST-DOMAIN-CONTAINING PROTEIN"/>
    <property type="match status" value="1"/>
</dbReference>
<keyword evidence="2" id="KW-1185">Reference proteome</keyword>
<evidence type="ECO:0000313" key="1">
    <source>
        <dbReference type="EMBL" id="GAA1096198.1"/>
    </source>
</evidence>
<organism evidence="1 2">
    <name type="scientific">Nocardioides dubius</name>
    <dbReference type="NCBI Taxonomy" id="317019"/>
    <lineage>
        <taxon>Bacteria</taxon>
        <taxon>Bacillati</taxon>
        <taxon>Actinomycetota</taxon>
        <taxon>Actinomycetes</taxon>
        <taxon>Propionibacteriales</taxon>
        <taxon>Nocardioidaceae</taxon>
        <taxon>Nocardioides</taxon>
    </lineage>
</organism>
<evidence type="ECO:0000313" key="2">
    <source>
        <dbReference type="Proteomes" id="UP001501581"/>
    </source>
</evidence>
<dbReference type="InterPro" id="IPR053143">
    <property type="entry name" value="Arylsulfate_ST"/>
</dbReference>
<proteinExistence type="predicted"/>
<reference evidence="1 2" key="1">
    <citation type="journal article" date="2019" name="Int. J. Syst. Evol. Microbiol.">
        <title>The Global Catalogue of Microorganisms (GCM) 10K type strain sequencing project: providing services to taxonomists for standard genome sequencing and annotation.</title>
        <authorList>
            <consortium name="The Broad Institute Genomics Platform"/>
            <consortium name="The Broad Institute Genome Sequencing Center for Infectious Disease"/>
            <person name="Wu L."/>
            <person name="Ma J."/>
        </authorList>
    </citation>
    <scope>NUCLEOTIDE SEQUENCE [LARGE SCALE GENOMIC DNA]</scope>
    <source>
        <strain evidence="1 2">JCM 13008</strain>
    </source>
</reference>
<gene>
    <name evidence="1" type="ORF">GCM10009668_10830</name>
</gene>
<dbReference type="Pfam" id="PF05935">
    <property type="entry name" value="Arylsulfotrans"/>
    <property type="match status" value="1"/>
</dbReference>
<dbReference type="Proteomes" id="UP001501581">
    <property type="component" value="Unassembled WGS sequence"/>
</dbReference>
<dbReference type="InterPro" id="IPR010262">
    <property type="entry name" value="Arylsulfotransferase_bact"/>
</dbReference>
<dbReference type="EMBL" id="BAAALG010000003">
    <property type="protein sequence ID" value="GAA1096198.1"/>
    <property type="molecule type" value="Genomic_DNA"/>
</dbReference>
<name>A0ABN1TQH3_9ACTN</name>
<accession>A0ABN1TQH3</accession>
<protein>
    <recommendedName>
        <fullName evidence="3">Arylsulfotransferase ASST</fullName>
    </recommendedName>
</protein>
<dbReference type="InterPro" id="IPR011047">
    <property type="entry name" value="Quinoprotein_ADH-like_sf"/>
</dbReference>
<comment type="caution">
    <text evidence="1">The sequence shown here is derived from an EMBL/GenBank/DDBJ whole genome shotgun (WGS) entry which is preliminary data.</text>
</comment>